<evidence type="ECO:0000313" key="5">
    <source>
        <dbReference type="Proteomes" id="UP000824469"/>
    </source>
</evidence>
<proteinExistence type="predicted"/>
<evidence type="ECO:0000256" key="2">
    <source>
        <dbReference type="ARBA" id="ARBA00022771"/>
    </source>
</evidence>
<reference evidence="4 5" key="1">
    <citation type="journal article" date="2021" name="Nat. Plants">
        <title>The Taxus genome provides insights into paclitaxel biosynthesis.</title>
        <authorList>
            <person name="Xiong X."/>
            <person name="Gou J."/>
            <person name="Liao Q."/>
            <person name="Li Y."/>
            <person name="Zhou Q."/>
            <person name="Bi G."/>
            <person name="Li C."/>
            <person name="Du R."/>
            <person name="Wang X."/>
            <person name="Sun T."/>
            <person name="Guo L."/>
            <person name="Liang H."/>
            <person name="Lu P."/>
            <person name="Wu Y."/>
            <person name="Zhang Z."/>
            <person name="Ro D.K."/>
            <person name="Shang Y."/>
            <person name="Huang S."/>
            <person name="Yan J."/>
        </authorList>
    </citation>
    <scope>NUCLEOTIDE SEQUENCE [LARGE SCALE GENOMIC DNA]</scope>
    <source>
        <strain evidence="4">Ta-2019</strain>
    </source>
</reference>
<sequence length="340" mass="38258">MAVQAQYPSNIVLPDFRSIRSGQEHRNALGLGFGQTENQMHQQSNHYPPLPVGMFNTVHGQQVLSTNGAMFHLPEEPSSRKRAREVVDHIPLQQQRPSLVNLSDLQQQAVPGIAPQSARTVSTGLRLAFEDEQVNSSTQFVARCDAGSTLSFLSEDMRTKLQKQKEEIDQYLRVQGDQLRQALAETRQRHSRSLLSMIEEGVTRRMKEKDLEIEKMNLRTMELEEQVREACSTDMLLIKGGVESVFIQGFYFCKAYSISCEGILLPNTSPTEDILTNPLSAEGNVLYCADSFISAEYLCALFAPLIPDKVWKCPETVFIPLLAQTEALWRPNENLSSNLD</sequence>
<organism evidence="4 5">
    <name type="scientific">Taxus chinensis</name>
    <name type="common">Chinese yew</name>
    <name type="synonym">Taxus wallichiana var. chinensis</name>
    <dbReference type="NCBI Taxonomy" id="29808"/>
    <lineage>
        <taxon>Eukaryota</taxon>
        <taxon>Viridiplantae</taxon>
        <taxon>Streptophyta</taxon>
        <taxon>Embryophyta</taxon>
        <taxon>Tracheophyta</taxon>
        <taxon>Spermatophyta</taxon>
        <taxon>Pinopsida</taxon>
        <taxon>Pinidae</taxon>
        <taxon>Conifers II</taxon>
        <taxon>Cupressales</taxon>
        <taxon>Taxaceae</taxon>
        <taxon>Taxus</taxon>
    </lineage>
</organism>
<evidence type="ECO:0000313" key="4">
    <source>
        <dbReference type="EMBL" id="KAH9321019.1"/>
    </source>
</evidence>
<dbReference type="OMA" id="HEVACRT"/>
<evidence type="ECO:0000256" key="1">
    <source>
        <dbReference type="ARBA" id="ARBA00022723"/>
    </source>
</evidence>
<keyword evidence="5" id="KW-1185">Reference proteome</keyword>
<protein>
    <submittedName>
        <fullName evidence="4">Uncharacterized protein</fullName>
    </submittedName>
</protein>
<dbReference type="GO" id="GO:0008270">
    <property type="term" value="F:zinc ion binding"/>
    <property type="evidence" value="ECO:0007669"/>
    <property type="project" value="UniProtKB-KW"/>
</dbReference>
<keyword evidence="2" id="KW-0863">Zinc-finger</keyword>
<dbReference type="GO" id="GO:0004842">
    <property type="term" value="F:ubiquitin-protein transferase activity"/>
    <property type="evidence" value="ECO:0007669"/>
    <property type="project" value="TreeGrafter"/>
</dbReference>
<comment type="caution">
    <text evidence="4">The sequence shown here is derived from an EMBL/GenBank/DDBJ whole genome shotgun (WGS) entry which is preliminary data.</text>
</comment>
<evidence type="ECO:0000256" key="3">
    <source>
        <dbReference type="ARBA" id="ARBA00022833"/>
    </source>
</evidence>
<accession>A0AA38LDM9</accession>
<dbReference type="Proteomes" id="UP000824469">
    <property type="component" value="Unassembled WGS sequence"/>
</dbReference>
<gene>
    <name evidence="4" type="ORF">KI387_015658</name>
</gene>
<keyword evidence="3" id="KW-0862">Zinc</keyword>
<dbReference type="PANTHER" id="PTHR42647">
    <property type="entry name" value="SBP (S-RIBONUCLEASE BINDING PROTEIN) FAMILY PROTEIN"/>
    <property type="match status" value="1"/>
</dbReference>
<name>A0AA38LDM9_TAXCH</name>
<keyword evidence="1" id="KW-0479">Metal-binding</keyword>
<dbReference type="AlphaFoldDB" id="A0AA38LDM9"/>
<dbReference type="PANTHER" id="PTHR42647:SF72">
    <property type="entry name" value="EF-HAND CALCIUM-BINDING DOMAIN-CONTAINING PROTEIN 4A"/>
    <property type="match status" value="1"/>
</dbReference>
<dbReference type="EMBL" id="JAHRHJ020000003">
    <property type="protein sequence ID" value="KAH9321019.1"/>
    <property type="molecule type" value="Genomic_DNA"/>
</dbReference>